<protein>
    <submittedName>
        <fullName evidence="1">Uncharacterized protein</fullName>
    </submittedName>
</protein>
<reference evidence="1" key="1">
    <citation type="submission" date="2024-04" db="EMBL/GenBank/DDBJ databases">
        <authorList>
            <consortium name="Molecular Ecology Group"/>
        </authorList>
    </citation>
    <scope>NUCLEOTIDE SEQUENCE</scope>
</reference>
<dbReference type="AlphaFoldDB" id="A0AAV2N9N5"/>
<evidence type="ECO:0000313" key="2">
    <source>
        <dbReference type="Proteomes" id="UP001497644"/>
    </source>
</evidence>
<accession>A0AAV2N9N5</accession>
<dbReference type="Proteomes" id="UP001497644">
    <property type="component" value="Chromosome 11"/>
</dbReference>
<sequence>MPDRSNKMKPKPAIFAPRLSLRTRVLDRGRTDFRHTRTPAIGHGAESTLIVNRPDCPSAGGVQTWTTKAVIPWLWRPP</sequence>
<evidence type="ECO:0000313" key="1">
    <source>
        <dbReference type="EMBL" id="CAL1676251.1"/>
    </source>
</evidence>
<dbReference type="EMBL" id="OZ034834">
    <property type="protein sequence ID" value="CAL1676251.1"/>
    <property type="molecule type" value="Genomic_DNA"/>
</dbReference>
<gene>
    <name evidence="1" type="ORF">LPLAT_LOCUS2478</name>
</gene>
<organism evidence="1 2">
    <name type="scientific">Lasius platythorax</name>
    <dbReference type="NCBI Taxonomy" id="488582"/>
    <lineage>
        <taxon>Eukaryota</taxon>
        <taxon>Metazoa</taxon>
        <taxon>Ecdysozoa</taxon>
        <taxon>Arthropoda</taxon>
        <taxon>Hexapoda</taxon>
        <taxon>Insecta</taxon>
        <taxon>Pterygota</taxon>
        <taxon>Neoptera</taxon>
        <taxon>Endopterygota</taxon>
        <taxon>Hymenoptera</taxon>
        <taxon>Apocrita</taxon>
        <taxon>Aculeata</taxon>
        <taxon>Formicoidea</taxon>
        <taxon>Formicidae</taxon>
        <taxon>Formicinae</taxon>
        <taxon>Lasius</taxon>
        <taxon>Lasius</taxon>
    </lineage>
</organism>
<proteinExistence type="predicted"/>
<keyword evidence="2" id="KW-1185">Reference proteome</keyword>
<name>A0AAV2N9N5_9HYME</name>